<reference evidence="10" key="1">
    <citation type="submission" date="2016-11" db="EMBL/GenBank/DDBJ databases">
        <authorList>
            <person name="Varghese N."/>
            <person name="Submissions S."/>
        </authorList>
    </citation>
    <scope>NUCLEOTIDE SEQUENCE [LARGE SCALE GENOMIC DNA]</scope>
    <source>
        <strain evidence="10">USBA-503</strain>
    </source>
</reference>
<evidence type="ECO:0000313" key="9">
    <source>
        <dbReference type="EMBL" id="SHK80394.1"/>
    </source>
</evidence>
<feature type="binding site" evidence="4 6">
    <location>
        <position position="109"/>
    </location>
    <ligand>
        <name>substrate</name>
    </ligand>
</feature>
<feature type="domain" description="Pseudouridine synthase I TruA alpha/beta" evidence="8">
    <location>
        <begin position="7"/>
        <end position="102"/>
    </location>
</feature>
<dbReference type="InterPro" id="IPR020095">
    <property type="entry name" value="PsdUridine_synth_TruA_C"/>
</dbReference>
<accession>A0A1M6VGB7</accession>
<evidence type="ECO:0000256" key="5">
    <source>
        <dbReference type="PIRSR" id="PIRSR001430-1"/>
    </source>
</evidence>
<evidence type="ECO:0000256" key="7">
    <source>
        <dbReference type="RuleBase" id="RU003792"/>
    </source>
</evidence>
<feature type="domain" description="Pseudouridine synthase I TruA alpha/beta" evidence="8">
    <location>
        <begin position="142"/>
        <end position="244"/>
    </location>
</feature>
<sequence>MRVKLLIAYDGTNFHGFARQNNLRTVQGELEACLSRVTAAPVLIHGSGRTDAGVHAREQVVHWDQEHGPPVEKYPYVLRRILPPDLIAIHAEEATDQFHSRFSAVGKTYRYTFQTAPVADIFTHRFTCHSPGRLDLQKMREAACHLVGTHDFTSFCAASTLVEDKIRTIFDISVKESGSYVSLYVTGNGFLQNMVRIIAGTLLMVGQGKFTEQQVIKSIQACDRRTAGWTAPPSGLALWQVYYEESNLWLAVKQGFE</sequence>
<dbReference type="CDD" id="cd02570">
    <property type="entry name" value="PseudoU_synth_EcTruA"/>
    <property type="match status" value="1"/>
</dbReference>
<protein>
    <recommendedName>
        <fullName evidence="4">tRNA pseudouridine synthase A</fullName>
        <ecNumber evidence="4">5.4.99.12</ecNumber>
    </recommendedName>
    <alternativeName>
        <fullName evidence="4">tRNA pseudouridine(38-40) synthase</fullName>
    </alternativeName>
    <alternativeName>
        <fullName evidence="4">tRNA pseudouridylate synthase I</fullName>
    </alternativeName>
    <alternativeName>
        <fullName evidence="4">tRNA-uridine isomerase I</fullName>
    </alternativeName>
</protein>
<dbReference type="OrthoDB" id="9811823at2"/>
<dbReference type="HAMAP" id="MF_00171">
    <property type="entry name" value="TruA"/>
    <property type="match status" value="1"/>
</dbReference>
<dbReference type="InterPro" id="IPR020097">
    <property type="entry name" value="PsdUridine_synth_TruA_a/b_dom"/>
</dbReference>
<dbReference type="InterPro" id="IPR001406">
    <property type="entry name" value="PsdUridine_synth_TruA"/>
</dbReference>
<evidence type="ECO:0000256" key="2">
    <source>
        <dbReference type="ARBA" id="ARBA00022694"/>
    </source>
</evidence>
<dbReference type="Gene3D" id="3.30.70.660">
    <property type="entry name" value="Pseudouridine synthase I, catalytic domain, C-terminal subdomain"/>
    <property type="match status" value="1"/>
</dbReference>
<keyword evidence="2 4" id="KW-0819">tRNA processing</keyword>
<dbReference type="SUPFAM" id="SSF55120">
    <property type="entry name" value="Pseudouridine synthase"/>
    <property type="match status" value="1"/>
</dbReference>
<evidence type="ECO:0000313" key="10">
    <source>
        <dbReference type="Proteomes" id="UP000184016"/>
    </source>
</evidence>
<dbReference type="Proteomes" id="UP000184016">
    <property type="component" value="Unassembled WGS sequence"/>
</dbReference>
<organism evidence="9 10">
    <name type="scientific">Alicyclobacillus tolerans</name>
    <dbReference type="NCBI Taxonomy" id="90970"/>
    <lineage>
        <taxon>Bacteria</taxon>
        <taxon>Bacillati</taxon>
        <taxon>Bacillota</taxon>
        <taxon>Bacilli</taxon>
        <taxon>Bacillales</taxon>
        <taxon>Alicyclobacillaceae</taxon>
        <taxon>Alicyclobacillus</taxon>
    </lineage>
</organism>
<dbReference type="PANTHER" id="PTHR11142:SF0">
    <property type="entry name" value="TRNA PSEUDOURIDINE SYNTHASE-LIKE 1"/>
    <property type="match status" value="1"/>
</dbReference>
<gene>
    <name evidence="4" type="primary">truA</name>
    <name evidence="9" type="ORF">SAMN05443507_1239</name>
</gene>
<keyword evidence="10" id="KW-1185">Reference proteome</keyword>
<dbReference type="AlphaFoldDB" id="A0A1M6VGB7"/>
<dbReference type="FunFam" id="3.30.70.580:FF:000001">
    <property type="entry name" value="tRNA pseudouridine synthase A"/>
    <property type="match status" value="1"/>
</dbReference>
<dbReference type="PIRSF" id="PIRSF001430">
    <property type="entry name" value="tRNA_psdUrid_synth"/>
    <property type="match status" value="1"/>
</dbReference>
<dbReference type="RefSeq" id="WP_072874868.1">
    <property type="nucleotide sequence ID" value="NZ_FRAF01000023.1"/>
</dbReference>
<dbReference type="Pfam" id="PF01416">
    <property type="entry name" value="PseudoU_synth_1"/>
    <property type="match status" value="2"/>
</dbReference>
<dbReference type="GO" id="GO:0160147">
    <property type="term" value="F:tRNA pseudouridine(38-40) synthase activity"/>
    <property type="evidence" value="ECO:0007669"/>
    <property type="project" value="UniProtKB-EC"/>
</dbReference>
<dbReference type="GO" id="GO:0003723">
    <property type="term" value="F:RNA binding"/>
    <property type="evidence" value="ECO:0007669"/>
    <property type="project" value="InterPro"/>
</dbReference>
<keyword evidence="3 4" id="KW-0413">Isomerase</keyword>
<dbReference type="InterPro" id="IPR020103">
    <property type="entry name" value="PsdUridine_synth_cat_dom_sf"/>
</dbReference>
<comment type="function">
    <text evidence="4">Formation of pseudouridine at positions 38, 39 and 40 in the anticodon stem and loop of transfer RNAs.</text>
</comment>
<evidence type="ECO:0000256" key="6">
    <source>
        <dbReference type="PIRSR" id="PIRSR001430-2"/>
    </source>
</evidence>
<feature type="active site" description="Nucleophile" evidence="4 5">
    <location>
        <position position="51"/>
    </location>
</feature>
<dbReference type="NCBIfam" id="TIGR00071">
    <property type="entry name" value="hisT_truA"/>
    <property type="match status" value="1"/>
</dbReference>
<dbReference type="Gene3D" id="3.30.70.580">
    <property type="entry name" value="Pseudouridine synthase I, catalytic domain, N-terminal subdomain"/>
    <property type="match status" value="1"/>
</dbReference>
<evidence type="ECO:0000256" key="3">
    <source>
        <dbReference type="ARBA" id="ARBA00023235"/>
    </source>
</evidence>
<dbReference type="EMBL" id="FRAF01000023">
    <property type="protein sequence ID" value="SHK80394.1"/>
    <property type="molecule type" value="Genomic_DNA"/>
</dbReference>
<evidence type="ECO:0000256" key="4">
    <source>
        <dbReference type="HAMAP-Rule" id="MF_00171"/>
    </source>
</evidence>
<dbReference type="GO" id="GO:0031119">
    <property type="term" value="P:tRNA pseudouridine synthesis"/>
    <property type="evidence" value="ECO:0007669"/>
    <property type="project" value="UniProtKB-UniRule"/>
</dbReference>
<comment type="similarity">
    <text evidence="1 4 7">Belongs to the tRNA pseudouridine synthase TruA family.</text>
</comment>
<comment type="caution">
    <text evidence="4">Lacks conserved residue(s) required for the propagation of feature annotation.</text>
</comment>
<evidence type="ECO:0000256" key="1">
    <source>
        <dbReference type="ARBA" id="ARBA00009375"/>
    </source>
</evidence>
<comment type="subunit">
    <text evidence="4">Homodimer.</text>
</comment>
<proteinExistence type="inferred from homology"/>
<name>A0A1M6VGB7_9BACL</name>
<dbReference type="EC" id="5.4.99.12" evidence="4"/>
<evidence type="ECO:0000259" key="8">
    <source>
        <dbReference type="Pfam" id="PF01416"/>
    </source>
</evidence>
<dbReference type="PANTHER" id="PTHR11142">
    <property type="entry name" value="PSEUDOURIDYLATE SYNTHASE"/>
    <property type="match status" value="1"/>
</dbReference>
<dbReference type="InterPro" id="IPR020094">
    <property type="entry name" value="TruA/RsuA/RluB/E/F_N"/>
</dbReference>
<dbReference type="STRING" id="1830138.SAMN05443507_1239"/>
<comment type="catalytic activity">
    <reaction evidence="4 7">
        <text>uridine(38/39/40) in tRNA = pseudouridine(38/39/40) in tRNA</text>
        <dbReference type="Rhea" id="RHEA:22376"/>
        <dbReference type="Rhea" id="RHEA-COMP:10085"/>
        <dbReference type="Rhea" id="RHEA-COMP:10087"/>
        <dbReference type="ChEBI" id="CHEBI:65314"/>
        <dbReference type="ChEBI" id="CHEBI:65315"/>
        <dbReference type="EC" id="5.4.99.12"/>
    </reaction>
</comment>